<dbReference type="Proteomes" id="UP000831947">
    <property type="component" value="Chromosome"/>
</dbReference>
<dbReference type="InterPro" id="IPR036390">
    <property type="entry name" value="WH_DNA-bd_sf"/>
</dbReference>
<dbReference type="Gene3D" id="1.10.10.10">
    <property type="entry name" value="Winged helix-like DNA-binding domain superfamily/Winged helix DNA-binding domain"/>
    <property type="match status" value="1"/>
</dbReference>
<name>A0ABY4PDE1_9LACO</name>
<evidence type="ECO:0000259" key="5">
    <source>
        <dbReference type="PROSITE" id="PS50931"/>
    </source>
</evidence>
<evidence type="ECO:0000256" key="4">
    <source>
        <dbReference type="ARBA" id="ARBA00023163"/>
    </source>
</evidence>
<dbReference type="Gene3D" id="3.40.190.10">
    <property type="entry name" value="Periplasmic binding protein-like II"/>
    <property type="match status" value="2"/>
</dbReference>
<keyword evidence="3" id="KW-0238">DNA-binding</keyword>
<evidence type="ECO:0000256" key="3">
    <source>
        <dbReference type="ARBA" id="ARBA00023125"/>
    </source>
</evidence>
<protein>
    <submittedName>
        <fullName evidence="6">LysR family transcriptional regulator</fullName>
    </submittedName>
</protein>
<keyword evidence="2" id="KW-0805">Transcription regulation</keyword>
<evidence type="ECO:0000313" key="7">
    <source>
        <dbReference type="Proteomes" id="UP000831947"/>
    </source>
</evidence>
<dbReference type="PANTHER" id="PTHR30126">
    <property type="entry name" value="HTH-TYPE TRANSCRIPTIONAL REGULATOR"/>
    <property type="match status" value="1"/>
</dbReference>
<dbReference type="InterPro" id="IPR005119">
    <property type="entry name" value="LysR_subst-bd"/>
</dbReference>
<evidence type="ECO:0000313" key="6">
    <source>
        <dbReference type="EMBL" id="UQS83693.1"/>
    </source>
</evidence>
<proteinExistence type="inferred from homology"/>
<dbReference type="SUPFAM" id="SSF46785">
    <property type="entry name" value="Winged helix' DNA-binding domain"/>
    <property type="match status" value="1"/>
</dbReference>
<dbReference type="EMBL" id="CP093365">
    <property type="protein sequence ID" value="UQS83693.1"/>
    <property type="molecule type" value="Genomic_DNA"/>
</dbReference>
<dbReference type="Pfam" id="PF00126">
    <property type="entry name" value="HTH_1"/>
    <property type="match status" value="1"/>
</dbReference>
<accession>A0ABY4PDE1</accession>
<dbReference type="RefSeq" id="WP_249512878.1">
    <property type="nucleotide sequence ID" value="NZ_CP093365.1"/>
</dbReference>
<keyword evidence="7" id="KW-1185">Reference proteome</keyword>
<evidence type="ECO:0000256" key="2">
    <source>
        <dbReference type="ARBA" id="ARBA00023015"/>
    </source>
</evidence>
<gene>
    <name evidence="6" type="ORF">MOO47_00375</name>
</gene>
<dbReference type="InterPro" id="IPR036388">
    <property type="entry name" value="WH-like_DNA-bd_sf"/>
</dbReference>
<comment type="similarity">
    <text evidence="1">Belongs to the LysR transcriptional regulatory family.</text>
</comment>
<dbReference type="PANTHER" id="PTHR30126:SF40">
    <property type="entry name" value="HTH-TYPE TRANSCRIPTIONAL REGULATOR GLTR"/>
    <property type="match status" value="1"/>
</dbReference>
<feature type="domain" description="HTH lysR-type" evidence="5">
    <location>
        <begin position="12"/>
        <end position="69"/>
    </location>
</feature>
<dbReference type="InterPro" id="IPR000847">
    <property type="entry name" value="LysR_HTH_N"/>
</dbReference>
<dbReference type="Pfam" id="PF03466">
    <property type="entry name" value="LysR_substrate"/>
    <property type="match status" value="1"/>
</dbReference>
<dbReference type="CDD" id="cd05466">
    <property type="entry name" value="PBP2_LTTR_substrate"/>
    <property type="match status" value="1"/>
</dbReference>
<keyword evidence="4" id="KW-0804">Transcription</keyword>
<dbReference type="PRINTS" id="PR00039">
    <property type="entry name" value="HTHLYSR"/>
</dbReference>
<dbReference type="SUPFAM" id="SSF53850">
    <property type="entry name" value="Periplasmic binding protein-like II"/>
    <property type="match status" value="1"/>
</dbReference>
<organism evidence="6 7">
    <name type="scientific">Bombilactobacillus thymidiniphilus</name>
    <dbReference type="NCBI Taxonomy" id="2923363"/>
    <lineage>
        <taxon>Bacteria</taxon>
        <taxon>Bacillati</taxon>
        <taxon>Bacillota</taxon>
        <taxon>Bacilli</taxon>
        <taxon>Lactobacillales</taxon>
        <taxon>Lactobacillaceae</taxon>
        <taxon>Bombilactobacillus</taxon>
    </lineage>
</organism>
<sequence length="322" mass="37424">MTVGKDNFTHVFTSKSLSYFAKLAENLNYTKTARSLGITQPALTQQIKKIERNIGTPLFYSVGKQIHLTDAGRILLQSVGEMYTTMYTAIDKIQKSTLSSTGAIKIGMLSTIEDSVFEEFIIWYNNLQPDVVVELMLLTRRELWDELENNQLDLAIMYLPDSSIKNWKPYRTKSIYHEQLILLHNNSEWENADTITLEDAASKPWVSYPSNYYLTELLNEQFKNKLVNPPRSLALFASPHQILRFAREKKACAVLPESFVRANRSKISLHKTYIEPQFDFELDFVYRKEKANIPRIATFLNAWDQFVHDKSYQQRLKDSVMR</sequence>
<evidence type="ECO:0000256" key="1">
    <source>
        <dbReference type="ARBA" id="ARBA00009437"/>
    </source>
</evidence>
<dbReference type="PROSITE" id="PS50931">
    <property type="entry name" value="HTH_LYSR"/>
    <property type="match status" value="1"/>
</dbReference>
<reference evidence="6 7" key="1">
    <citation type="journal article" date="2022" name="Int. J. Syst. Evol. Microbiol.">
        <title>Apilactobacillus apisilvae sp. nov., Nicolia spurrieriana gen. nov. sp. nov., Bombilactobacillus folatiphilus sp. nov. and Bombilactobacillus thymidiniphilus sp. nov., four new lactic acid bacterial isolates from stingless bees Tetragonula carbonaria and Austroplebeia australis.</title>
        <authorList>
            <person name="Oliphant S.A."/>
            <person name="Watson-Haigh N.S."/>
            <person name="Sumby K.M."/>
            <person name="Gardner J."/>
            <person name="Groom S."/>
            <person name="Jiranek V."/>
        </authorList>
    </citation>
    <scope>NUCLEOTIDE SEQUENCE [LARGE SCALE GENOMIC DNA]</scope>
    <source>
        <strain evidence="6 7">SG4_A1</strain>
    </source>
</reference>